<evidence type="ECO:0000313" key="3">
    <source>
        <dbReference type="EMBL" id="KAG0479407.1"/>
    </source>
</evidence>
<comment type="caution">
    <text evidence="3">The sequence shown here is derived from an EMBL/GenBank/DDBJ whole genome shotgun (WGS) entry which is preliminary data.</text>
</comment>
<organism evidence="3 4">
    <name type="scientific">Vanilla planifolia</name>
    <name type="common">Vanilla</name>
    <dbReference type="NCBI Taxonomy" id="51239"/>
    <lineage>
        <taxon>Eukaryota</taxon>
        <taxon>Viridiplantae</taxon>
        <taxon>Streptophyta</taxon>
        <taxon>Embryophyta</taxon>
        <taxon>Tracheophyta</taxon>
        <taxon>Spermatophyta</taxon>
        <taxon>Magnoliopsida</taxon>
        <taxon>Liliopsida</taxon>
        <taxon>Asparagales</taxon>
        <taxon>Orchidaceae</taxon>
        <taxon>Vanilloideae</taxon>
        <taxon>Vanilleae</taxon>
        <taxon>Vanilla</taxon>
    </lineage>
</organism>
<protein>
    <submittedName>
        <fullName evidence="3">Uncharacterized protein</fullName>
    </submittedName>
</protein>
<proteinExistence type="predicted"/>
<sequence length="92" mass="10731">MEELNKDEEPEEESRRGIGGGIRRGIGGEIEEEFEKSRREFEKLKEEEFEELKKESEEELEGIGRELEKLRRGEECGIGGIKGVEEFKEELE</sequence>
<accession>A0A835UZ41</accession>
<feature type="coiled-coil region" evidence="1">
    <location>
        <begin position="27"/>
        <end position="73"/>
    </location>
</feature>
<feature type="region of interest" description="Disordered" evidence="2">
    <location>
        <begin position="1"/>
        <end position="27"/>
    </location>
</feature>
<evidence type="ECO:0000313" key="4">
    <source>
        <dbReference type="Proteomes" id="UP000636800"/>
    </source>
</evidence>
<keyword evidence="4" id="KW-1185">Reference proteome</keyword>
<name>A0A835UZ41_VANPL</name>
<dbReference type="Proteomes" id="UP000636800">
    <property type="component" value="Chromosome 5"/>
</dbReference>
<dbReference type="AlphaFoldDB" id="A0A835UZ41"/>
<reference evidence="3 4" key="1">
    <citation type="journal article" date="2020" name="Nat. Food">
        <title>A phased Vanilla planifolia genome enables genetic improvement of flavour and production.</title>
        <authorList>
            <person name="Hasing T."/>
            <person name="Tang H."/>
            <person name="Brym M."/>
            <person name="Khazi F."/>
            <person name="Huang T."/>
            <person name="Chambers A.H."/>
        </authorList>
    </citation>
    <scope>NUCLEOTIDE SEQUENCE [LARGE SCALE GENOMIC DNA]</scope>
    <source>
        <tissue evidence="3">Leaf</tissue>
    </source>
</reference>
<gene>
    <name evidence="3" type="ORF">HPP92_010265</name>
</gene>
<evidence type="ECO:0000256" key="2">
    <source>
        <dbReference type="SAM" id="MobiDB-lite"/>
    </source>
</evidence>
<keyword evidence="1" id="KW-0175">Coiled coil</keyword>
<feature type="compositionally biased region" description="Gly residues" evidence="2">
    <location>
        <begin position="17"/>
        <end position="27"/>
    </location>
</feature>
<evidence type="ECO:0000256" key="1">
    <source>
        <dbReference type="SAM" id="Coils"/>
    </source>
</evidence>
<feature type="compositionally biased region" description="Acidic residues" evidence="2">
    <location>
        <begin position="1"/>
        <end position="12"/>
    </location>
</feature>
<dbReference type="EMBL" id="JADCNL010000005">
    <property type="protein sequence ID" value="KAG0479407.1"/>
    <property type="molecule type" value="Genomic_DNA"/>
</dbReference>